<dbReference type="FunFam" id="3.20.20.100:FF:000002">
    <property type="entry name" value="2,5-diketo-D-gluconic acid reductase A"/>
    <property type="match status" value="1"/>
</dbReference>
<dbReference type="GO" id="GO:0016616">
    <property type="term" value="F:oxidoreductase activity, acting on the CH-OH group of donors, NAD or NADP as acceptor"/>
    <property type="evidence" value="ECO:0007669"/>
    <property type="project" value="UniProtKB-ARBA"/>
</dbReference>
<organism evidence="9 10">
    <name type="scientific">Phialemonium atrogriseum</name>
    <dbReference type="NCBI Taxonomy" id="1093897"/>
    <lineage>
        <taxon>Eukaryota</taxon>
        <taxon>Fungi</taxon>
        <taxon>Dikarya</taxon>
        <taxon>Ascomycota</taxon>
        <taxon>Pezizomycotina</taxon>
        <taxon>Sordariomycetes</taxon>
        <taxon>Sordariomycetidae</taxon>
        <taxon>Cephalothecales</taxon>
        <taxon>Cephalothecaceae</taxon>
        <taxon>Phialemonium</taxon>
    </lineage>
</organism>
<evidence type="ECO:0000256" key="5">
    <source>
        <dbReference type="PIRSR" id="PIRSR000097-2"/>
    </source>
</evidence>
<dbReference type="SUPFAM" id="SSF51430">
    <property type="entry name" value="NAD(P)-linked oxidoreductase"/>
    <property type="match status" value="1"/>
</dbReference>
<dbReference type="PANTHER" id="PTHR43827:SF3">
    <property type="entry name" value="NADP-DEPENDENT OXIDOREDUCTASE DOMAIN-CONTAINING PROTEIN"/>
    <property type="match status" value="1"/>
</dbReference>
<evidence type="ECO:0000256" key="7">
    <source>
        <dbReference type="SAM" id="MobiDB-lite"/>
    </source>
</evidence>
<proteinExistence type="inferred from homology"/>
<dbReference type="GO" id="GO:0016652">
    <property type="term" value="F:oxidoreductase activity, acting on NAD(P)H as acceptor"/>
    <property type="evidence" value="ECO:0007669"/>
    <property type="project" value="InterPro"/>
</dbReference>
<feature type="region of interest" description="Disordered" evidence="7">
    <location>
        <begin position="1"/>
        <end position="24"/>
    </location>
</feature>
<evidence type="ECO:0000256" key="4">
    <source>
        <dbReference type="PIRSR" id="PIRSR000097-1"/>
    </source>
</evidence>
<dbReference type="InterPro" id="IPR018170">
    <property type="entry name" value="Aldo/ket_reductase_CS"/>
</dbReference>
<dbReference type="PANTHER" id="PTHR43827">
    <property type="entry name" value="2,5-DIKETO-D-GLUCONIC ACID REDUCTASE"/>
    <property type="match status" value="1"/>
</dbReference>
<evidence type="ECO:0000256" key="3">
    <source>
        <dbReference type="ARBA" id="ARBA00023002"/>
    </source>
</evidence>
<dbReference type="AlphaFoldDB" id="A0AAJ0C9L5"/>
<protein>
    <submittedName>
        <fullName evidence="9">NADPH-dependent conjugated polyketone reductase C1</fullName>
    </submittedName>
</protein>
<comment type="caution">
    <text evidence="9">The sequence shown here is derived from an EMBL/GenBank/DDBJ whole genome shotgun (WGS) entry which is preliminary data.</text>
</comment>
<dbReference type="Proteomes" id="UP001244011">
    <property type="component" value="Unassembled WGS sequence"/>
</dbReference>
<evidence type="ECO:0000259" key="8">
    <source>
        <dbReference type="Pfam" id="PF00248"/>
    </source>
</evidence>
<evidence type="ECO:0000256" key="2">
    <source>
        <dbReference type="ARBA" id="ARBA00022857"/>
    </source>
</evidence>
<gene>
    <name evidence="9" type="ORF">QBC33DRAFT_521435</name>
</gene>
<evidence type="ECO:0000313" key="10">
    <source>
        <dbReference type="Proteomes" id="UP001244011"/>
    </source>
</evidence>
<feature type="active site" description="Proton donor" evidence="4">
    <location>
        <position position="79"/>
    </location>
</feature>
<dbReference type="EMBL" id="MU838997">
    <property type="protein sequence ID" value="KAK1772495.1"/>
    <property type="molecule type" value="Genomic_DNA"/>
</dbReference>
<dbReference type="Gene3D" id="3.20.20.100">
    <property type="entry name" value="NADP-dependent oxidoreductase domain"/>
    <property type="match status" value="1"/>
</dbReference>
<feature type="binding site" evidence="5">
    <location>
        <position position="135"/>
    </location>
    <ligand>
        <name>substrate</name>
    </ligand>
</feature>
<dbReference type="GeneID" id="85309650"/>
<evidence type="ECO:0000313" key="9">
    <source>
        <dbReference type="EMBL" id="KAK1772495.1"/>
    </source>
</evidence>
<accession>A0AAJ0C9L5</accession>
<evidence type="ECO:0000256" key="6">
    <source>
        <dbReference type="PIRSR" id="PIRSR000097-3"/>
    </source>
</evidence>
<dbReference type="RefSeq" id="XP_060288708.1">
    <property type="nucleotide sequence ID" value="XM_060426463.1"/>
</dbReference>
<dbReference type="PRINTS" id="PR00069">
    <property type="entry name" value="ALDKETRDTASE"/>
</dbReference>
<feature type="site" description="Lowers pKa of active site Tyr" evidence="6">
    <location>
        <position position="104"/>
    </location>
</feature>
<reference evidence="9" key="1">
    <citation type="submission" date="2023-06" db="EMBL/GenBank/DDBJ databases">
        <title>Genome-scale phylogeny and comparative genomics of the fungal order Sordariales.</title>
        <authorList>
            <consortium name="Lawrence Berkeley National Laboratory"/>
            <person name="Hensen N."/>
            <person name="Bonometti L."/>
            <person name="Westerberg I."/>
            <person name="Brannstrom I.O."/>
            <person name="Guillou S."/>
            <person name="Cros-Aarteil S."/>
            <person name="Calhoun S."/>
            <person name="Haridas S."/>
            <person name="Kuo A."/>
            <person name="Mondo S."/>
            <person name="Pangilinan J."/>
            <person name="Riley R."/>
            <person name="Labutti K."/>
            <person name="Andreopoulos B."/>
            <person name="Lipzen A."/>
            <person name="Chen C."/>
            <person name="Yanf M."/>
            <person name="Daum C."/>
            <person name="Ng V."/>
            <person name="Clum A."/>
            <person name="Steindorff A."/>
            <person name="Ohm R."/>
            <person name="Martin F."/>
            <person name="Silar P."/>
            <person name="Natvig D."/>
            <person name="Lalanne C."/>
            <person name="Gautier V."/>
            <person name="Ament-Velasquez S.L."/>
            <person name="Kruys A."/>
            <person name="Hutchinson M.I."/>
            <person name="Powell A.J."/>
            <person name="Barry K."/>
            <person name="Miller A.N."/>
            <person name="Grigoriev I.V."/>
            <person name="Debuchy R."/>
            <person name="Gladieux P."/>
            <person name="Thoren M.H."/>
            <person name="Johannesson H."/>
        </authorList>
    </citation>
    <scope>NUCLEOTIDE SEQUENCE</scope>
    <source>
        <strain evidence="9">8032-3</strain>
    </source>
</reference>
<dbReference type="Pfam" id="PF00248">
    <property type="entry name" value="Aldo_ket_red"/>
    <property type="match status" value="1"/>
</dbReference>
<comment type="similarity">
    <text evidence="1">Belongs to the aldo/keto reductase family.</text>
</comment>
<dbReference type="PIRSF" id="PIRSF000097">
    <property type="entry name" value="AKR"/>
    <property type="match status" value="1"/>
</dbReference>
<evidence type="ECO:0000256" key="1">
    <source>
        <dbReference type="ARBA" id="ARBA00007905"/>
    </source>
</evidence>
<keyword evidence="10" id="KW-1185">Reference proteome</keyword>
<dbReference type="InterPro" id="IPR036812">
    <property type="entry name" value="NAD(P)_OxRdtase_dom_sf"/>
</dbReference>
<name>A0AAJ0C9L5_9PEZI</name>
<feature type="domain" description="NADP-dependent oxidoreductase" evidence="8">
    <location>
        <begin position="40"/>
        <end position="293"/>
    </location>
</feature>
<dbReference type="CDD" id="cd19120">
    <property type="entry name" value="AKR_AKR3C2-3"/>
    <property type="match status" value="1"/>
</dbReference>
<dbReference type="InterPro" id="IPR023210">
    <property type="entry name" value="NADP_OxRdtase_dom"/>
</dbReference>
<keyword evidence="3" id="KW-0560">Oxidoreductase</keyword>
<dbReference type="PROSITE" id="PS00062">
    <property type="entry name" value="ALDOKETO_REDUCTASE_2"/>
    <property type="match status" value="1"/>
</dbReference>
<keyword evidence="2" id="KW-0521">NADP</keyword>
<sequence>MNSIGSSYKPDATGTSPKQSDYIPNLKLNDGNEIPLIAYGLGTANYKNDGKAPFDQKIVDITATAIKSGYLHLDGAESYQNEAELGGAIKQAGVARERLFVTTKTNAKEGVPIEVAFSASLKKLGLDYVDLYLIHSPFTSNTPEDLQKRWAEMEAIKDSGRARSIGVSNYLQEHLEATLATARIPPAINQIEYHPYLQHGDLLNFHRKNNIAVAAYSPLAAITRAAPGPVDGIYQALAKKYGVSEGEVALRWCIDQGIVTLTTSSSEQRLQRYLSNLPTFKLTPGEVREIAEAGKQKHYRAFWTHKFGPEDRR</sequence>
<dbReference type="InterPro" id="IPR044494">
    <property type="entry name" value="AKR3C2/3"/>
</dbReference>
<dbReference type="InterPro" id="IPR020471">
    <property type="entry name" value="AKR"/>
</dbReference>